<protein>
    <recommendedName>
        <fullName evidence="6 7">Peptidyl-tRNA hydrolase</fullName>
        <shortName evidence="7">Pth</shortName>
        <ecNumber evidence="1 7">3.1.1.29</ecNumber>
    </recommendedName>
</protein>
<comment type="catalytic activity">
    <reaction evidence="7 8">
        <text>an N-acyl-L-alpha-aminoacyl-tRNA + H2O = an N-acyl-L-amino acid + a tRNA + H(+)</text>
        <dbReference type="Rhea" id="RHEA:54448"/>
        <dbReference type="Rhea" id="RHEA-COMP:10123"/>
        <dbReference type="Rhea" id="RHEA-COMP:13883"/>
        <dbReference type="ChEBI" id="CHEBI:15377"/>
        <dbReference type="ChEBI" id="CHEBI:15378"/>
        <dbReference type="ChEBI" id="CHEBI:59874"/>
        <dbReference type="ChEBI" id="CHEBI:78442"/>
        <dbReference type="ChEBI" id="CHEBI:138191"/>
        <dbReference type="EC" id="3.1.1.29"/>
    </reaction>
</comment>
<feature type="binding site" evidence="7">
    <location>
        <position position="66"/>
    </location>
    <ligand>
        <name>tRNA</name>
        <dbReference type="ChEBI" id="CHEBI:17843"/>
    </ligand>
</feature>
<dbReference type="GO" id="GO:0006515">
    <property type="term" value="P:protein quality control for misfolded or incompletely synthesized proteins"/>
    <property type="evidence" value="ECO:0007669"/>
    <property type="project" value="UniProtKB-UniRule"/>
</dbReference>
<evidence type="ECO:0000256" key="5">
    <source>
        <dbReference type="ARBA" id="ARBA00038063"/>
    </source>
</evidence>
<feature type="active site" description="Proton acceptor" evidence="7">
    <location>
        <position position="30"/>
    </location>
</feature>
<dbReference type="Pfam" id="PF01195">
    <property type="entry name" value="Pept_tRNA_hydro"/>
    <property type="match status" value="1"/>
</dbReference>
<dbReference type="GO" id="GO:0000049">
    <property type="term" value="F:tRNA binding"/>
    <property type="evidence" value="ECO:0007669"/>
    <property type="project" value="UniProtKB-UniRule"/>
</dbReference>
<evidence type="ECO:0000256" key="9">
    <source>
        <dbReference type="RuleBase" id="RU004320"/>
    </source>
</evidence>
<dbReference type="EC" id="3.1.1.29" evidence="1 7"/>
<dbReference type="InterPro" id="IPR036416">
    <property type="entry name" value="Pept_tRNA_hydro_sf"/>
</dbReference>
<comment type="subcellular location">
    <subcellularLocation>
        <location evidence="7">Cytoplasm</location>
    </subcellularLocation>
</comment>
<comment type="subunit">
    <text evidence="7">Monomer.</text>
</comment>
<dbReference type="AlphaFoldDB" id="A0A7C5PQ70"/>
<dbReference type="PROSITE" id="PS01195">
    <property type="entry name" value="PEPT_TRNA_HYDROL_1"/>
    <property type="match status" value="1"/>
</dbReference>
<gene>
    <name evidence="7" type="primary">pth</name>
    <name evidence="10" type="ORF">ENL70_01615</name>
</gene>
<keyword evidence="3 7" id="KW-0378">Hydrolase</keyword>
<dbReference type="Gene3D" id="3.40.50.1470">
    <property type="entry name" value="Peptidyl-tRNA hydrolase"/>
    <property type="match status" value="1"/>
</dbReference>
<keyword evidence="7" id="KW-0963">Cytoplasm</keyword>
<dbReference type="EMBL" id="DRUY01000055">
    <property type="protein sequence ID" value="HHI65232.1"/>
    <property type="molecule type" value="Genomic_DNA"/>
</dbReference>
<dbReference type="NCBIfam" id="TIGR00447">
    <property type="entry name" value="pth"/>
    <property type="match status" value="1"/>
</dbReference>
<dbReference type="InterPro" id="IPR018171">
    <property type="entry name" value="Pept_tRNA_hydro_CS"/>
</dbReference>
<evidence type="ECO:0000256" key="1">
    <source>
        <dbReference type="ARBA" id="ARBA00013260"/>
    </source>
</evidence>
<organism evidence="10">
    <name type="scientific">Thermodesulfobium narugense</name>
    <dbReference type="NCBI Taxonomy" id="184064"/>
    <lineage>
        <taxon>Bacteria</taxon>
        <taxon>Pseudomonadati</taxon>
        <taxon>Thermodesulfobiota</taxon>
        <taxon>Thermodesulfobiia</taxon>
        <taxon>Thermodesulfobiales</taxon>
        <taxon>Thermodesulfobiaceae</taxon>
        <taxon>Thermodesulfobium</taxon>
    </lineage>
</organism>
<sequence>MSLFNLMPKKDIYLIVGLGNIGEEYRLTRHNVGFLFLDFLAENLVFKFSGSVEKFNNLVLLKPDTYMNRSGIAVKRVSNFYKIEPKNIIVIYDDLDLAYKTIRFRAKGSCAGHRGMKSVIEELGTQLIPRIRIGIGRKERVEARDYVLSNFDSEELLCLPKIFEAVKSCLETFLNEGEDETLKKCGTVKITT</sequence>
<dbReference type="GO" id="GO:0004045">
    <property type="term" value="F:peptidyl-tRNA hydrolase activity"/>
    <property type="evidence" value="ECO:0007669"/>
    <property type="project" value="UniProtKB-UniRule"/>
</dbReference>
<comment type="caution">
    <text evidence="7">Lacks conserved residue(s) required for the propagation of feature annotation.</text>
</comment>
<reference evidence="10" key="1">
    <citation type="journal article" date="2020" name="mSystems">
        <title>Genome- and Community-Level Interaction Insights into Carbon Utilization and Element Cycling Functions of Hydrothermarchaeota in Hydrothermal Sediment.</title>
        <authorList>
            <person name="Zhou Z."/>
            <person name="Liu Y."/>
            <person name="Xu W."/>
            <person name="Pan J."/>
            <person name="Luo Z.H."/>
            <person name="Li M."/>
        </authorList>
    </citation>
    <scope>NUCLEOTIDE SEQUENCE [LARGE SCALE GENOMIC DNA]</scope>
    <source>
        <strain evidence="10">SpSt-1019</strain>
    </source>
</reference>
<dbReference type="PANTHER" id="PTHR17224">
    <property type="entry name" value="PEPTIDYL-TRNA HYDROLASE"/>
    <property type="match status" value="1"/>
</dbReference>
<comment type="similarity">
    <text evidence="5 7 9">Belongs to the PTH family.</text>
</comment>
<feature type="site" description="Discriminates between blocked and unblocked aminoacyl-tRNA" evidence="7">
    <location>
        <position position="20"/>
    </location>
</feature>
<evidence type="ECO:0000256" key="7">
    <source>
        <dbReference type="HAMAP-Rule" id="MF_00083"/>
    </source>
</evidence>
<evidence type="ECO:0000256" key="6">
    <source>
        <dbReference type="ARBA" id="ARBA00050038"/>
    </source>
</evidence>
<evidence type="ECO:0000256" key="2">
    <source>
        <dbReference type="ARBA" id="ARBA00022555"/>
    </source>
</evidence>
<dbReference type="GO" id="GO:0005737">
    <property type="term" value="C:cytoplasm"/>
    <property type="evidence" value="ECO:0007669"/>
    <property type="project" value="UniProtKB-SubCell"/>
</dbReference>
<evidence type="ECO:0000256" key="4">
    <source>
        <dbReference type="ARBA" id="ARBA00022884"/>
    </source>
</evidence>
<comment type="caution">
    <text evidence="10">The sequence shown here is derived from an EMBL/GenBank/DDBJ whole genome shotgun (WGS) entry which is preliminary data.</text>
</comment>
<feature type="binding site" evidence="7">
    <location>
        <position position="25"/>
    </location>
    <ligand>
        <name>tRNA</name>
        <dbReference type="ChEBI" id="CHEBI:17843"/>
    </ligand>
</feature>
<comment type="function">
    <text evidence="7">Catalyzes the release of premature peptidyl moieties from peptidyl-tRNA molecules trapped in stalled 50S ribosomal subunits, and thus maintains levels of free tRNAs and 50S ribosomes.</text>
</comment>
<comment type="function">
    <text evidence="7">Hydrolyzes ribosome-free peptidyl-tRNAs (with 1 or more amino acids incorporated), which drop off the ribosome during protein synthesis, or as a result of ribosome stalling.</text>
</comment>
<keyword evidence="2 7" id="KW-0820">tRNA-binding</keyword>
<proteinExistence type="inferred from homology"/>
<dbReference type="CDD" id="cd00462">
    <property type="entry name" value="PTH"/>
    <property type="match status" value="1"/>
</dbReference>
<evidence type="ECO:0000256" key="8">
    <source>
        <dbReference type="RuleBase" id="RU000673"/>
    </source>
</evidence>
<dbReference type="HAMAP" id="MF_00083">
    <property type="entry name" value="Pept_tRNA_hydro_bact"/>
    <property type="match status" value="1"/>
</dbReference>
<feature type="site" description="Stabilizes the basic form of H active site to accept a proton" evidence="7">
    <location>
        <position position="93"/>
    </location>
</feature>
<feature type="binding site" evidence="7">
    <location>
        <position position="68"/>
    </location>
    <ligand>
        <name>tRNA</name>
        <dbReference type="ChEBI" id="CHEBI:17843"/>
    </ligand>
</feature>
<dbReference type="PANTHER" id="PTHR17224:SF1">
    <property type="entry name" value="PEPTIDYL-TRNA HYDROLASE"/>
    <property type="match status" value="1"/>
</dbReference>
<name>A0A7C5PQ70_9BACT</name>
<dbReference type="GO" id="GO:0072344">
    <property type="term" value="P:rescue of stalled ribosome"/>
    <property type="evidence" value="ECO:0007669"/>
    <property type="project" value="UniProtKB-UniRule"/>
</dbReference>
<keyword evidence="4 7" id="KW-0694">RNA-binding</keyword>
<dbReference type="InterPro" id="IPR001328">
    <property type="entry name" value="Pept_tRNA_hydro"/>
</dbReference>
<dbReference type="SUPFAM" id="SSF53178">
    <property type="entry name" value="Peptidyl-tRNA hydrolase-like"/>
    <property type="match status" value="1"/>
</dbReference>
<evidence type="ECO:0000313" key="10">
    <source>
        <dbReference type="EMBL" id="HHI65232.1"/>
    </source>
</evidence>
<evidence type="ECO:0000256" key="3">
    <source>
        <dbReference type="ARBA" id="ARBA00022801"/>
    </source>
</evidence>
<accession>A0A7C5PQ70</accession>